<dbReference type="CDD" id="cd03130">
    <property type="entry name" value="GATase1_CobB"/>
    <property type="match status" value="1"/>
</dbReference>
<evidence type="ECO:0000256" key="7">
    <source>
        <dbReference type="HAMAP-Rule" id="MF_00027"/>
    </source>
</evidence>
<comment type="catalytic activity">
    <reaction evidence="7">
        <text>cob(II)yrinate + 2 L-glutamine + 2 ATP + 2 H2O = cob(II)yrinate a,c diamide + 2 L-glutamate + 2 ADP + 2 phosphate + 2 H(+)</text>
        <dbReference type="Rhea" id="RHEA:26289"/>
        <dbReference type="ChEBI" id="CHEBI:15377"/>
        <dbReference type="ChEBI" id="CHEBI:15378"/>
        <dbReference type="ChEBI" id="CHEBI:29985"/>
        <dbReference type="ChEBI" id="CHEBI:30616"/>
        <dbReference type="ChEBI" id="CHEBI:43474"/>
        <dbReference type="ChEBI" id="CHEBI:58359"/>
        <dbReference type="ChEBI" id="CHEBI:58537"/>
        <dbReference type="ChEBI" id="CHEBI:58894"/>
        <dbReference type="ChEBI" id="CHEBI:456216"/>
        <dbReference type="EC" id="6.3.5.11"/>
    </reaction>
</comment>
<dbReference type="InterPro" id="IPR029062">
    <property type="entry name" value="Class_I_gatase-like"/>
</dbReference>
<protein>
    <recommendedName>
        <fullName evidence="7">Cobyrinate a,c-diamide synthase</fullName>
        <ecNumber evidence="7">6.3.5.11</ecNumber>
    </recommendedName>
    <alternativeName>
        <fullName evidence="7">Cobyrinic acid a,c-diamide synthetase</fullName>
    </alternativeName>
</protein>
<feature type="domain" description="CobB/CobQ-like glutamine amidotransferase" evidence="9">
    <location>
        <begin position="245"/>
        <end position="430"/>
    </location>
</feature>
<keyword evidence="6 7" id="KW-0315">Glutamine amidotransferase</keyword>
<dbReference type="InterPro" id="IPR011698">
    <property type="entry name" value="GATase_3"/>
</dbReference>
<dbReference type="GO" id="GO:0042242">
    <property type="term" value="F:cobyrinic acid a,c-diamide synthase activity"/>
    <property type="evidence" value="ECO:0007669"/>
    <property type="project" value="UniProtKB-UniRule"/>
</dbReference>
<keyword evidence="5 7" id="KW-0460">Magnesium</keyword>
<dbReference type="EC" id="6.3.5.11" evidence="7"/>
<comment type="caution">
    <text evidence="10">The sequence shown here is derived from an EMBL/GenBank/DDBJ whole genome shotgun (WGS) entry which is preliminary data.</text>
</comment>
<dbReference type="InterPro" id="IPR027417">
    <property type="entry name" value="P-loop_NTPase"/>
</dbReference>
<dbReference type="SUPFAM" id="SSF52317">
    <property type="entry name" value="Class I glutamine amidotransferase-like"/>
    <property type="match status" value="1"/>
</dbReference>
<evidence type="ECO:0000256" key="2">
    <source>
        <dbReference type="ARBA" id="ARBA00022598"/>
    </source>
</evidence>
<accession>A0A1J5EFC6</accession>
<comment type="similarity">
    <text evidence="7">Belongs to the CobB/CbiA family.</text>
</comment>
<dbReference type="STRING" id="1817895.AUJ95_02185"/>
<dbReference type="HAMAP" id="MF_00027">
    <property type="entry name" value="CobB_CbiA"/>
    <property type="match status" value="1"/>
</dbReference>
<dbReference type="EMBL" id="MNYI01000061">
    <property type="protein sequence ID" value="OIP42062.1"/>
    <property type="molecule type" value="Genomic_DNA"/>
</dbReference>
<keyword evidence="2 7" id="KW-0436">Ligase</keyword>
<evidence type="ECO:0000256" key="6">
    <source>
        <dbReference type="ARBA" id="ARBA00022962"/>
    </source>
</evidence>
<comment type="cofactor">
    <cofactor evidence="1 7">
        <name>Mg(2+)</name>
        <dbReference type="ChEBI" id="CHEBI:18420"/>
    </cofactor>
</comment>
<comment type="function">
    <text evidence="7">Catalyzes the ATP-dependent amidation of the two carboxylate groups at positions a and c of cobyrinate, using either L-glutamine or ammonia as the nitrogen source.</text>
</comment>
<feature type="site" description="Increases nucleophilicity of active site Cys" evidence="7">
    <location>
        <position position="428"/>
    </location>
</feature>
<name>A0A1J5EFC6_9BACT</name>
<feature type="active site" description="Nucleophile" evidence="7">
    <location>
        <position position="326"/>
    </location>
</feature>
<feature type="domain" description="CobQ/CobB/MinD/ParA nucleotide binding" evidence="8">
    <location>
        <begin position="5"/>
        <end position="188"/>
    </location>
</feature>
<dbReference type="NCBIfam" id="NF002204">
    <property type="entry name" value="PRK01077.1"/>
    <property type="match status" value="1"/>
</dbReference>
<dbReference type="UniPathway" id="UPA00148">
    <property type="reaction ID" value="UER00231"/>
</dbReference>
<evidence type="ECO:0000256" key="1">
    <source>
        <dbReference type="ARBA" id="ARBA00001946"/>
    </source>
</evidence>
<keyword evidence="3 7" id="KW-0547">Nucleotide-binding</keyword>
<evidence type="ECO:0000256" key="4">
    <source>
        <dbReference type="ARBA" id="ARBA00022840"/>
    </source>
</evidence>
<dbReference type="InterPro" id="IPR004484">
    <property type="entry name" value="CbiA/CobB_synth"/>
</dbReference>
<comment type="domain">
    <text evidence="7">Comprises of two domains. The C-terminal domain contains the binding site for glutamine and catalyzes the hydrolysis of this substrate to glutamate and ammonia. The N-terminal domain is anticipated to bind ATP and cobyrinate and catalyzes the ultimate synthesis of the diamide product. The ammonia produced via the glutaminase domain is probably translocated to the adjacent domain via a molecular tunnel, where it reacts with an activated intermediate.</text>
</comment>
<evidence type="ECO:0000313" key="10">
    <source>
        <dbReference type="EMBL" id="OIP42062.1"/>
    </source>
</evidence>
<dbReference type="NCBIfam" id="TIGR00379">
    <property type="entry name" value="cobB"/>
    <property type="match status" value="1"/>
</dbReference>
<evidence type="ECO:0000313" key="11">
    <source>
        <dbReference type="Proteomes" id="UP000183085"/>
    </source>
</evidence>
<dbReference type="Gene3D" id="3.40.50.880">
    <property type="match status" value="1"/>
</dbReference>
<dbReference type="SUPFAM" id="SSF52540">
    <property type="entry name" value="P-loop containing nucleoside triphosphate hydrolases"/>
    <property type="match status" value="1"/>
</dbReference>
<dbReference type="InterPro" id="IPR002586">
    <property type="entry name" value="CobQ/CobB/MinD/ParA_Nub-bd_dom"/>
</dbReference>
<evidence type="ECO:0000256" key="3">
    <source>
        <dbReference type="ARBA" id="ARBA00022741"/>
    </source>
</evidence>
<dbReference type="PROSITE" id="PS51274">
    <property type="entry name" value="GATASE_COBBQ"/>
    <property type="match status" value="1"/>
</dbReference>
<dbReference type="CDD" id="cd05388">
    <property type="entry name" value="CobB_N"/>
    <property type="match status" value="1"/>
</dbReference>
<proteinExistence type="inferred from homology"/>
<keyword evidence="7" id="KW-0169">Cobalamin biosynthesis</keyword>
<dbReference type="Proteomes" id="UP000183085">
    <property type="component" value="Unassembled WGS sequence"/>
</dbReference>
<dbReference type="GO" id="GO:0009236">
    <property type="term" value="P:cobalamin biosynthetic process"/>
    <property type="evidence" value="ECO:0007669"/>
    <property type="project" value="UniProtKB-UniRule"/>
</dbReference>
<dbReference type="PANTHER" id="PTHR43873:SF1">
    <property type="entry name" value="COBYRINATE A,C-DIAMIDE SYNTHASE"/>
    <property type="match status" value="1"/>
</dbReference>
<dbReference type="GO" id="GO:0005524">
    <property type="term" value="F:ATP binding"/>
    <property type="evidence" value="ECO:0007669"/>
    <property type="project" value="UniProtKB-UniRule"/>
</dbReference>
<dbReference type="AlphaFoldDB" id="A0A1J5EFC6"/>
<evidence type="ECO:0000259" key="9">
    <source>
        <dbReference type="Pfam" id="PF07685"/>
    </source>
</evidence>
<organism evidence="10 11">
    <name type="scientific">Candidatus Desantisbacteria bacterium CG2_30_40_21</name>
    <dbReference type="NCBI Taxonomy" id="1817895"/>
    <lineage>
        <taxon>Bacteria</taxon>
        <taxon>Candidatus Desantisiibacteriota</taxon>
    </lineage>
</organism>
<dbReference type="Gene3D" id="3.40.50.300">
    <property type="entry name" value="P-loop containing nucleotide triphosphate hydrolases"/>
    <property type="match status" value="1"/>
</dbReference>
<dbReference type="PANTHER" id="PTHR43873">
    <property type="entry name" value="COBYRINATE A,C-DIAMIDE SYNTHASE"/>
    <property type="match status" value="1"/>
</dbReference>
<reference evidence="10 11" key="1">
    <citation type="journal article" date="2016" name="Environ. Microbiol.">
        <title>Genomic resolution of a cold subsurface aquifer community provides metabolic insights for novel microbes adapted to high CO concentrations.</title>
        <authorList>
            <person name="Probst A.J."/>
            <person name="Castelle C.J."/>
            <person name="Singh A."/>
            <person name="Brown C.T."/>
            <person name="Anantharaman K."/>
            <person name="Sharon I."/>
            <person name="Hug L.A."/>
            <person name="Burstein D."/>
            <person name="Emerson J.B."/>
            <person name="Thomas B.C."/>
            <person name="Banfield J.F."/>
        </authorList>
    </citation>
    <scope>NUCLEOTIDE SEQUENCE [LARGE SCALE GENOMIC DNA]</scope>
    <source>
        <strain evidence="10">CG2_30_40_21</strain>
    </source>
</reference>
<gene>
    <name evidence="7" type="primary">cbiA</name>
    <name evidence="10" type="ORF">AUJ95_02185</name>
</gene>
<dbReference type="Pfam" id="PF01656">
    <property type="entry name" value="CbiA"/>
    <property type="match status" value="1"/>
</dbReference>
<sequence length="447" mass="49121">MRVIISATHRSSGKTTIAIGLCAALSQKGLVVQPFKKGPDYIDPSWLTHAAGRDCHNLDIWMMGEEGTFNAFQAAASNADLSIIEGNKGFYDGLDIEGTDSTCHLASLLKSPVILIVDARGMTRGIAPLLLGYQQFEKENMIRGVLLNMVASPRHEEKLRAAIERYCGLEVVGALPAMSDIEIEQRHLGLIPIKEDNQMVPIIDDIARAIKEHVNLERVIDIAGSALVLPEIKTKKTFAPPNIRLGVARDPVFTFYYPENLDALCQAGAELIPFNTLIDEQLPTVDGLYFGGGFPEMFLEGLAQNKPLLEDIRVAIEKGMPVYAECGGLMYLSQSISCKKITRKMVGALPVDIEVFDKPQGHGYVILKQTGNAPWSGFNEEGKGHEFHYSRVINPEGLNFAYNVIRGKGVGGKHDGIIYKNVIASYAHLHSVGVPEWAPRFVDFVKH</sequence>
<comment type="miscellaneous">
    <text evidence="7">The a and c carboxylates of cobyrinate are activated for nucleophilic attack via formation of a phosphorylated intermediate by ATP. CbiA catalyzes first the amidation of the c-carboxylate, and then that of the a-carboxylate.</text>
</comment>
<comment type="pathway">
    <text evidence="7">Cofactor biosynthesis; adenosylcobalamin biosynthesis; cob(II)yrinate a,c-diamide from sirohydrochlorin (anaerobic route): step 10/10.</text>
</comment>
<evidence type="ECO:0000259" key="8">
    <source>
        <dbReference type="Pfam" id="PF01656"/>
    </source>
</evidence>
<dbReference type="Pfam" id="PF07685">
    <property type="entry name" value="GATase_3"/>
    <property type="match status" value="1"/>
</dbReference>
<keyword evidence="4 7" id="KW-0067">ATP-binding</keyword>
<evidence type="ECO:0000256" key="5">
    <source>
        <dbReference type="ARBA" id="ARBA00022842"/>
    </source>
</evidence>